<protein>
    <submittedName>
        <fullName evidence="1">Uncharacterized protein</fullName>
    </submittedName>
</protein>
<organism evidence="1 2">
    <name type="scientific">Erysiphe neolycopersici</name>
    <dbReference type="NCBI Taxonomy" id="212602"/>
    <lineage>
        <taxon>Eukaryota</taxon>
        <taxon>Fungi</taxon>
        <taxon>Dikarya</taxon>
        <taxon>Ascomycota</taxon>
        <taxon>Pezizomycotina</taxon>
        <taxon>Leotiomycetes</taxon>
        <taxon>Erysiphales</taxon>
        <taxon>Erysiphaceae</taxon>
        <taxon>Erysiphe</taxon>
    </lineage>
</organism>
<comment type="caution">
    <text evidence="1">The sequence shown here is derived from an EMBL/GenBank/DDBJ whole genome shotgun (WGS) entry which is preliminary data.</text>
</comment>
<gene>
    <name evidence="1" type="ORF">OnM2_097034</name>
</gene>
<evidence type="ECO:0000313" key="1">
    <source>
        <dbReference type="EMBL" id="RKF54435.1"/>
    </source>
</evidence>
<keyword evidence="2" id="KW-1185">Reference proteome</keyword>
<sequence length="69" mass="7872">MNNINHDAPIEKRNVRETAQIHKEGAREIQQFLLEQFSGQSSGKVKNSYKNLQGNSVSLCYRLCIVHEA</sequence>
<proteinExistence type="predicted"/>
<evidence type="ECO:0000313" key="2">
    <source>
        <dbReference type="Proteomes" id="UP000286134"/>
    </source>
</evidence>
<dbReference type="EMBL" id="MCFK01009760">
    <property type="protein sequence ID" value="RKF54435.1"/>
    <property type="molecule type" value="Genomic_DNA"/>
</dbReference>
<accession>A0A420HAI5</accession>
<name>A0A420HAI5_9PEZI</name>
<dbReference type="Proteomes" id="UP000286134">
    <property type="component" value="Unassembled WGS sequence"/>
</dbReference>
<reference evidence="1 2" key="1">
    <citation type="journal article" date="2018" name="BMC Genomics">
        <title>Comparative genome analyses reveal sequence features reflecting distinct modes of host-adaptation between dicot and monocot powdery mildew.</title>
        <authorList>
            <person name="Wu Y."/>
            <person name="Ma X."/>
            <person name="Pan Z."/>
            <person name="Kale S.D."/>
            <person name="Song Y."/>
            <person name="King H."/>
            <person name="Zhang Q."/>
            <person name="Presley C."/>
            <person name="Deng X."/>
            <person name="Wei C.I."/>
            <person name="Xiao S."/>
        </authorList>
    </citation>
    <scope>NUCLEOTIDE SEQUENCE [LARGE SCALE GENOMIC DNA]</scope>
    <source>
        <strain evidence="1">UMSG2</strain>
    </source>
</reference>
<dbReference type="AlphaFoldDB" id="A0A420HAI5"/>